<name>A0A840LDH2_9BURK</name>
<dbReference type="Proteomes" id="UP000562027">
    <property type="component" value="Unassembled WGS sequence"/>
</dbReference>
<reference evidence="1 2" key="1">
    <citation type="submission" date="2020-08" db="EMBL/GenBank/DDBJ databases">
        <title>Functional genomics of gut bacteria from endangered species of beetles.</title>
        <authorList>
            <person name="Carlos-Shanley C."/>
        </authorList>
    </citation>
    <scope>NUCLEOTIDE SEQUENCE [LARGE SCALE GENOMIC DNA]</scope>
    <source>
        <strain evidence="1 2">S00239</strain>
    </source>
</reference>
<evidence type="ECO:0000313" key="1">
    <source>
        <dbReference type="EMBL" id="MBB4844723.1"/>
    </source>
</evidence>
<gene>
    <name evidence="1" type="ORF">HNP55_003267</name>
</gene>
<proteinExistence type="predicted"/>
<dbReference type="AlphaFoldDB" id="A0A840LDH2"/>
<dbReference type="RefSeq" id="WP_184301540.1">
    <property type="nucleotide sequence ID" value="NZ_JACHLP010000006.1"/>
</dbReference>
<dbReference type="EMBL" id="JACHLP010000006">
    <property type="protein sequence ID" value="MBB4844723.1"/>
    <property type="molecule type" value="Genomic_DNA"/>
</dbReference>
<accession>A0A840LDH2</accession>
<evidence type="ECO:0000313" key="2">
    <source>
        <dbReference type="Proteomes" id="UP000562027"/>
    </source>
</evidence>
<sequence length="286" mass="32220">MKIVNFSLEQGNKYFGKVDGRRFFIGRRVSYEGGKGLMNIEGQSGQSYDRKTFRPRFGFWADFIHPTAMAEGALFHTLNTYDRALFTFSFLQFAAHVPDGDFVLYFRKLLSLPLAAEYFPDLQLIEGRICRQAGDGSSVPLETSSSTAGLLDYLNPTRNEVEDTEVIQSAKFIHWVQNDPLHRDVQVAVGIDNFKSKMVGYAAQYKLNGAEDTVCAVIADIRHQGRAKSVDILMALSSSSPLASLLKLGEPKYHERLLTLRREIDKLRADGTLGHRHYDLAARDFV</sequence>
<protein>
    <submittedName>
        <fullName evidence="1">Uncharacterized protein</fullName>
    </submittedName>
</protein>
<keyword evidence="2" id="KW-1185">Reference proteome</keyword>
<comment type="caution">
    <text evidence="1">The sequence shown here is derived from an EMBL/GenBank/DDBJ whole genome shotgun (WGS) entry which is preliminary data.</text>
</comment>
<organism evidence="1 2">
    <name type="scientific">Roseateles oligotrophus</name>
    <dbReference type="NCBI Taxonomy" id="1769250"/>
    <lineage>
        <taxon>Bacteria</taxon>
        <taxon>Pseudomonadati</taxon>
        <taxon>Pseudomonadota</taxon>
        <taxon>Betaproteobacteria</taxon>
        <taxon>Burkholderiales</taxon>
        <taxon>Sphaerotilaceae</taxon>
        <taxon>Roseateles</taxon>
    </lineage>
</organism>